<dbReference type="Gene3D" id="3.40.390.30">
    <property type="entry name" value="Metalloproteases ('zincins'), catalytic domain"/>
    <property type="match status" value="1"/>
</dbReference>
<keyword evidence="3 7" id="KW-0479">Metal-binding</keyword>
<comment type="caution">
    <text evidence="8">The sequence shown here is derived from an EMBL/GenBank/DDBJ whole genome shotgun (WGS) entry which is preliminary data.</text>
</comment>
<evidence type="ECO:0000256" key="6">
    <source>
        <dbReference type="ARBA" id="ARBA00022833"/>
    </source>
</evidence>
<keyword evidence="5 7" id="KW-0378">Hydrolase</keyword>
<dbReference type="EMBL" id="AMFJ01034163">
    <property type="protein sequence ID" value="EKD30072.1"/>
    <property type="molecule type" value="Genomic_DNA"/>
</dbReference>
<dbReference type="InterPro" id="IPR002036">
    <property type="entry name" value="YbeY"/>
</dbReference>
<dbReference type="PANTHER" id="PTHR46986">
    <property type="entry name" value="ENDORIBONUCLEASE YBEY, CHLOROPLASTIC"/>
    <property type="match status" value="1"/>
</dbReference>
<keyword evidence="7" id="KW-0690">Ribosome biogenesis</keyword>
<comment type="function">
    <text evidence="7">Single strand-specific metallo-endoribonuclease involved in late-stage 70S ribosome quality control and in maturation of the 3' terminus of the 16S rRNA.</text>
</comment>
<dbReference type="InterPro" id="IPR020549">
    <property type="entry name" value="YbeY_CS"/>
</dbReference>
<feature type="binding site" evidence="7">
    <location>
        <position position="118"/>
    </location>
    <ligand>
        <name>Zn(2+)</name>
        <dbReference type="ChEBI" id="CHEBI:29105"/>
        <note>catalytic</note>
    </ligand>
</feature>
<reference evidence="8" key="1">
    <citation type="journal article" date="2012" name="Science">
        <title>Fermentation, hydrogen, and sulfur metabolism in multiple uncultivated bacterial phyla.</title>
        <authorList>
            <person name="Wrighton K.C."/>
            <person name="Thomas B.C."/>
            <person name="Sharon I."/>
            <person name="Miller C.S."/>
            <person name="Castelle C.J."/>
            <person name="VerBerkmoes N.C."/>
            <person name="Wilkins M.J."/>
            <person name="Hettich R.L."/>
            <person name="Lipton M.S."/>
            <person name="Williams K.H."/>
            <person name="Long P.E."/>
            <person name="Banfield J.F."/>
        </authorList>
    </citation>
    <scope>NUCLEOTIDE SEQUENCE [LARGE SCALE GENOMIC DNA]</scope>
</reference>
<dbReference type="GO" id="GO:0005737">
    <property type="term" value="C:cytoplasm"/>
    <property type="evidence" value="ECO:0007669"/>
    <property type="project" value="UniProtKB-SubCell"/>
</dbReference>
<sequence>MFTPSILNSPNSFTPRPEIIETIFRAISEQVDIAQAGTVNIAFLSDEEIQELNKNHRGIDKTTDVLSFHYFEDFTDLKSEEIAGEIILSEVKIFSQAEEYGNTPEAEFTKLLIHSTLHLLGYDHEDDREYEEMHAEEQKIEKILLEKMGVAIQ</sequence>
<dbReference type="GO" id="GO:0004521">
    <property type="term" value="F:RNA endonuclease activity"/>
    <property type="evidence" value="ECO:0007669"/>
    <property type="project" value="UniProtKB-UniRule"/>
</dbReference>
<dbReference type="AlphaFoldDB" id="K1XY44"/>
<evidence type="ECO:0000313" key="8">
    <source>
        <dbReference type="EMBL" id="EKD30072.1"/>
    </source>
</evidence>
<dbReference type="PANTHER" id="PTHR46986:SF1">
    <property type="entry name" value="ENDORIBONUCLEASE YBEY, CHLOROPLASTIC"/>
    <property type="match status" value="1"/>
</dbReference>
<dbReference type="Pfam" id="PF02130">
    <property type="entry name" value="YbeY"/>
    <property type="match status" value="1"/>
</dbReference>
<feature type="binding site" evidence="7">
    <location>
        <position position="114"/>
    </location>
    <ligand>
        <name>Zn(2+)</name>
        <dbReference type="ChEBI" id="CHEBI:29105"/>
        <note>catalytic</note>
    </ligand>
</feature>
<comment type="cofactor">
    <cofactor evidence="7">
        <name>Zn(2+)</name>
        <dbReference type="ChEBI" id="CHEBI:29105"/>
    </cofactor>
    <text evidence="7">Binds 1 zinc ion.</text>
</comment>
<evidence type="ECO:0000256" key="1">
    <source>
        <dbReference type="ARBA" id="ARBA00010875"/>
    </source>
</evidence>
<dbReference type="GO" id="GO:0004222">
    <property type="term" value="F:metalloendopeptidase activity"/>
    <property type="evidence" value="ECO:0007669"/>
    <property type="project" value="InterPro"/>
</dbReference>
<keyword evidence="7" id="KW-0963">Cytoplasm</keyword>
<dbReference type="SUPFAM" id="SSF55486">
    <property type="entry name" value="Metalloproteases ('zincins'), catalytic domain"/>
    <property type="match status" value="1"/>
</dbReference>
<proteinExistence type="inferred from homology"/>
<evidence type="ECO:0000256" key="5">
    <source>
        <dbReference type="ARBA" id="ARBA00022801"/>
    </source>
</evidence>
<dbReference type="GO" id="GO:0008270">
    <property type="term" value="F:zinc ion binding"/>
    <property type="evidence" value="ECO:0007669"/>
    <property type="project" value="UniProtKB-UniRule"/>
</dbReference>
<comment type="similarity">
    <text evidence="1 7">Belongs to the endoribonuclease YbeY family.</text>
</comment>
<dbReference type="EC" id="3.1.-.-" evidence="7"/>
<organism evidence="8">
    <name type="scientific">uncultured bacterium</name>
    <name type="common">gcode 4</name>
    <dbReference type="NCBI Taxonomy" id="1234023"/>
    <lineage>
        <taxon>Bacteria</taxon>
        <taxon>environmental samples</taxon>
    </lineage>
</organism>
<evidence type="ECO:0000256" key="2">
    <source>
        <dbReference type="ARBA" id="ARBA00022722"/>
    </source>
</evidence>
<evidence type="ECO:0000256" key="4">
    <source>
        <dbReference type="ARBA" id="ARBA00022759"/>
    </source>
</evidence>
<feature type="binding site" evidence="7">
    <location>
        <position position="124"/>
    </location>
    <ligand>
        <name>Zn(2+)</name>
        <dbReference type="ChEBI" id="CHEBI:29105"/>
        <note>catalytic</note>
    </ligand>
</feature>
<keyword evidence="4 7" id="KW-0255">Endonuclease</keyword>
<accession>K1XY44</accession>
<keyword evidence="2 7" id="KW-0540">Nuclease</keyword>
<keyword evidence="6 7" id="KW-0862">Zinc</keyword>
<dbReference type="HAMAP" id="MF_00009">
    <property type="entry name" value="Endoribonucl_YbeY"/>
    <property type="match status" value="1"/>
</dbReference>
<name>K1XY44_9BACT</name>
<keyword evidence="7" id="KW-0698">rRNA processing</keyword>
<gene>
    <name evidence="7" type="primary">ybeY</name>
    <name evidence="8" type="ORF">ACD_78C00163G0002</name>
</gene>
<evidence type="ECO:0000256" key="7">
    <source>
        <dbReference type="HAMAP-Rule" id="MF_00009"/>
    </source>
</evidence>
<dbReference type="InterPro" id="IPR023091">
    <property type="entry name" value="MetalPrtase_cat_dom_sf_prd"/>
</dbReference>
<protein>
    <recommendedName>
        <fullName evidence="7">Endoribonuclease YbeY</fullName>
        <ecNumber evidence="7">3.1.-.-</ecNumber>
    </recommendedName>
</protein>
<dbReference type="NCBIfam" id="TIGR00043">
    <property type="entry name" value="rRNA maturation RNase YbeY"/>
    <property type="match status" value="1"/>
</dbReference>
<evidence type="ECO:0000256" key="3">
    <source>
        <dbReference type="ARBA" id="ARBA00022723"/>
    </source>
</evidence>
<dbReference type="GO" id="GO:0006364">
    <property type="term" value="P:rRNA processing"/>
    <property type="evidence" value="ECO:0007669"/>
    <property type="project" value="UniProtKB-UniRule"/>
</dbReference>
<comment type="subcellular location">
    <subcellularLocation>
        <location evidence="7">Cytoplasm</location>
    </subcellularLocation>
</comment>
<dbReference type="PROSITE" id="PS01306">
    <property type="entry name" value="UPF0054"/>
    <property type="match status" value="1"/>
</dbReference>